<comment type="caution">
    <text evidence="1">The sequence shown here is derived from an EMBL/GenBank/DDBJ whole genome shotgun (WGS) entry which is preliminary data.</text>
</comment>
<accession>N1UQU5</accession>
<reference evidence="1 2" key="1">
    <citation type="journal article" date="2013" name="Genome Announc.">
        <title>Draft Genome Sequence of Arthrobacter crystallopoietes Strain BAB-32, Revealing Genes for Bioremediation.</title>
        <authorList>
            <person name="Joshi M.N."/>
            <person name="Pandit A.S."/>
            <person name="Sharma A."/>
            <person name="Pandya R.V."/>
            <person name="Desai S.M."/>
            <person name="Saxena A.K."/>
            <person name="Bagatharia S.B."/>
        </authorList>
    </citation>
    <scope>NUCLEOTIDE SEQUENCE [LARGE SCALE GENOMIC DNA]</scope>
    <source>
        <strain evidence="1 2">BAB-32</strain>
    </source>
</reference>
<keyword evidence="1" id="KW-0449">Lipoprotein</keyword>
<proteinExistence type="predicted"/>
<sequence length="153" mass="15352">MAETRRGPGFPRLRSPLRLLAAACTAGSLFLAGCSVPDGSTAPTSQSGQQQETDRVVLKSGGVRPQLISGTGAEAALAASRALFEASPLAIVAPPADPAAVEQAAAEAVRLGVPVLLAGDGLQDELERLGVRTVKAFGQPGDRTTADPGPGAS</sequence>
<dbReference type="Proteomes" id="UP000010729">
    <property type="component" value="Unassembled WGS sequence"/>
</dbReference>
<dbReference type="EMBL" id="ANPE02000234">
    <property type="protein sequence ID" value="EMY32766.1"/>
    <property type="molecule type" value="Genomic_DNA"/>
</dbReference>
<evidence type="ECO:0000313" key="2">
    <source>
        <dbReference type="Proteomes" id="UP000010729"/>
    </source>
</evidence>
<protein>
    <submittedName>
        <fullName evidence="1">Lipoprotein</fullName>
    </submittedName>
</protein>
<dbReference type="PROSITE" id="PS51257">
    <property type="entry name" value="PROKAR_LIPOPROTEIN"/>
    <property type="match status" value="1"/>
</dbReference>
<evidence type="ECO:0000313" key="1">
    <source>
        <dbReference type="EMBL" id="EMY32766.1"/>
    </source>
</evidence>
<gene>
    <name evidence="1" type="ORF">D477_018536</name>
</gene>
<dbReference type="AlphaFoldDB" id="N1UQU5"/>
<organism evidence="1 2">
    <name type="scientific">Arthrobacter crystallopoietes BAB-32</name>
    <dbReference type="NCBI Taxonomy" id="1246476"/>
    <lineage>
        <taxon>Bacteria</taxon>
        <taxon>Bacillati</taxon>
        <taxon>Actinomycetota</taxon>
        <taxon>Actinomycetes</taxon>
        <taxon>Micrococcales</taxon>
        <taxon>Micrococcaceae</taxon>
        <taxon>Crystallibacter</taxon>
    </lineage>
</organism>
<name>N1UQU5_9MICC</name>
<keyword evidence="2" id="KW-1185">Reference proteome</keyword>
<feature type="non-terminal residue" evidence="1">
    <location>
        <position position="153"/>
    </location>
</feature>